<accession>A0A9P5XCC0</accession>
<gene>
    <name evidence="2" type="ORF">P691DRAFT_760528</name>
</gene>
<feature type="region of interest" description="Disordered" evidence="1">
    <location>
        <begin position="114"/>
        <end position="134"/>
    </location>
</feature>
<sequence>MAEESSQILAATSRFEETSYTLFFSNKILALNEGEIGDIWLVCPEGTHHSAFSQQIINGGSRLMLTEFGGKPWVKLGNGWEEINKTPTSLSQIEHPEVKGARLDLTHLNWRSKNSISSQQSQERKRRKMDSGNGKDIQKHLWISATHTLIAPQAPDSSVGKVIHGMHDCLEEVPSPTILNPWILPLFEEWDYITKVKNIDLLVGREGLQALLEHPDVLEPRGPPSSSIITTIHELICTKHPTRSDISEEWLANHHRAQFASCVSLCWGATKKTELLSMIKLPDPSLVELCELDVPEEIKEKAGRVFHEREDGAKYPWHYMIVPGAGITFSHVDTWTGCTYISHFSGKKLWLFWPGTLENYRVLYSRLLKGGDHHVLPAAAIWGLSGLEVMLVDDTWRPCWIMAPGTIHCVMTFNPLVATHGGFNFYYLNCWKESQKPSLAMVELIDKSLVCGDANASWWLEEMVVSLGFWDEMESQDGGLELWLSALREKLKSARTKTNRPADREPIANKNTDVLANRNPTDEQKAPIGQAHSEKKGSQSQRAKRR</sequence>
<comment type="caution">
    <text evidence="2">The sequence shown here is derived from an EMBL/GenBank/DDBJ whole genome shotgun (WGS) entry which is preliminary data.</text>
</comment>
<evidence type="ECO:0000313" key="3">
    <source>
        <dbReference type="Proteomes" id="UP000807342"/>
    </source>
</evidence>
<dbReference type="OrthoDB" id="3065857at2759"/>
<name>A0A9P5XCC0_9AGAR</name>
<proteinExistence type="predicted"/>
<evidence type="ECO:0000313" key="2">
    <source>
        <dbReference type="EMBL" id="KAF9447704.1"/>
    </source>
</evidence>
<evidence type="ECO:0000256" key="1">
    <source>
        <dbReference type="SAM" id="MobiDB-lite"/>
    </source>
</evidence>
<dbReference type="EMBL" id="MU151188">
    <property type="protein sequence ID" value="KAF9447704.1"/>
    <property type="molecule type" value="Genomic_DNA"/>
</dbReference>
<feature type="region of interest" description="Disordered" evidence="1">
    <location>
        <begin position="494"/>
        <end position="546"/>
    </location>
</feature>
<evidence type="ECO:0008006" key="4">
    <source>
        <dbReference type="Google" id="ProtNLM"/>
    </source>
</evidence>
<dbReference type="Proteomes" id="UP000807342">
    <property type="component" value="Unassembled WGS sequence"/>
</dbReference>
<reference evidence="2" key="1">
    <citation type="submission" date="2020-11" db="EMBL/GenBank/DDBJ databases">
        <authorList>
            <consortium name="DOE Joint Genome Institute"/>
            <person name="Ahrendt S."/>
            <person name="Riley R."/>
            <person name="Andreopoulos W."/>
            <person name="Labutti K."/>
            <person name="Pangilinan J."/>
            <person name="Ruiz-Duenas F.J."/>
            <person name="Barrasa J.M."/>
            <person name="Sanchez-Garcia M."/>
            <person name="Camarero S."/>
            <person name="Miyauchi S."/>
            <person name="Serrano A."/>
            <person name="Linde D."/>
            <person name="Babiker R."/>
            <person name="Drula E."/>
            <person name="Ayuso-Fernandez I."/>
            <person name="Pacheco R."/>
            <person name="Padilla G."/>
            <person name="Ferreira P."/>
            <person name="Barriuso J."/>
            <person name="Kellner H."/>
            <person name="Castanera R."/>
            <person name="Alfaro M."/>
            <person name="Ramirez L."/>
            <person name="Pisabarro A.G."/>
            <person name="Kuo A."/>
            <person name="Tritt A."/>
            <person name="Lipzen A."/>
            <person name="He G."/>
            <person name="Yan M."/>
            <person name="Ng V."/>
            <person name="Cullen D."/>
            <person name="Martin F."/>
            <person name="Rosso M.-N."/>
            <person name="Henrissat B."/>
            <person name="Hibbett D."/>
            <person name="Martinez A.T."/>
            <person name="Grigoriev I.V."/>
        </authorList>
    </citation>
    <scope>NUCLEOTIDE SEQUENCE</scope>
    <source>
        <strain evidence="2">MF-IS2</strain>
    </source>
</reference>
<dbReference type="AlphaFoldDB" id="A0A9P5XCC0"/>
<keyword evidence="3" id="KW-1185">Reference proteome</keyword>
<organism evidence="2 3">
    <name type="scientific">Macrolepiota fuliginosa MF-IS2</name>
    <dbReference type="NCBI Taxonomy" id="1400762"/>
    <lineage>
        <taxon>Eukaryota</taxon>
        <taxon>Fungi</taxon>
        <taxon>Dikarya</taxon>
        <taxon>Basidiomycota</taxon>
        <taxon>Agaricomycotina</taxon>
        <taxon>Agaricomycetes</taxon>
        <taxon>Agaricomycetidae</taxon>
        <taxon>Agaricales</taxon>
        <taxon>Agaricineae</taxon>
        <taxon>Agaricaceae</taxon>
        <taxon>Macrolepiota</taxon>
    </lineage>
</organism>
<protein>
    <recommendedName>
        <fullName evidence="4">JmjC domain-containing protein</fullName>
    </recommendedName>
</protein>